<dbReference type="InterPro" id="IPR008528">
    <property type="entry name" value="unc-13_homologue"/>
</dbReference>
<feature type="compositionally biased region" description="Low complexity" evidence="1">
    <location>
        <begin position="102"/>
        <end position="113"/>
    </location>
</feature>
<dbReference type="Pfam" id="PF25761">
    <property type="entry name" value="TPR_PATROL1"/>
    <property type="match status" value="1"/>
</dbReference>
<dbReference type="InterPro" id="IPR014770">
    <property type="entry name" value="Munc13_1"/>
</dbReference>
<dbReference type="PANTHER" id="PTHR31280:SF2">
    <property type="entry name" value="PROTEIN UNC-13 HOMOLOG"/>
    <property type="match status" value="1"/>
</dbReference>
<protein>
    <submittedName>
        <fullName evidence="2">Uncharacterized protein</fullName>
    </submittedName>
</protein>
<dbReference type="AlphaFoldDB" id="A0A8J4DBD1"/>
<feature type="compositionally biased region" description="Gly residues" evidence="1">
    <location>
        <begin position="156"/>
        <end position="184"/>
    </location>
</feature>
<comment type="caution">
    <text evidence="2">The sequence shown here is derived from an EMBL/GenBank/DDBJ whole genome shotgun (WGS) entry which is preliminary data.</text>
</comment>
<feature type="compositionally biased region" description="Gly residues" evidence="1">
    <location>
        <begin position="116"/>
        <end position="130"/>
    </location>
</feature>
<organism evidence="2 3">
    <name type="scientific">Volvox reticuliferus</name>
    <dbReference type="NCBI Taxonomy" id="1737510"/>
    <lineage>
        <taxon>Eukaryota</taxon>
        <taxon>Viridiplantae</taxon>
        <taxon>Chlorophyta</taxon>
        <taxon>core chlorophytes</taxon>
        <taxon>Chlorophyceae</taxon>
        <taxon>CS clade</taxon>
        <taxon>Chlamydomonadales</taxon>
        <taxon>Volvocaceae</taxon>
        <taxon>Volvox</taxon>
    </lineage>
</organism>
<reference evidence="2" key="1">
    <citation type="journal article" date="2021" name="Proc. Natl. Acad. Sci. U.S.A.">
        <title>Three genomes in the algal genus Volvox reveal the fate of a haploid sex-determining region after a transition to homothallism.</title>
        <authorList>
            <person name="Yamamoto K."/>
            <person name="Hamaji T."/>
            <person name="Kawai-Toyooka H."/>
            <person name="Matsuzaki R."/>
            <person name="Takahashi F."/>
            <person name="Nishimura Y."/>
            <person name="Kawachi M."/>
            <person name="Noguchi H."/>
            <person name="Minakuchi Y."/>
            <person name="Umen J.G."/>
            <person name="Toyoda A."/>
            <person name="Nozaki H."/>
        </authorList>
    </citation>
    <scope>NUCLEOTIDE SEQUENCE</scope>
    <source>
        <strain evidence="2">NIES-3786</strain>
    </source>
</reference>
<accession>A0A8J4DBD1</accession>
<dbReference type="EMBL" id="BNCP01000006">
    <property type="protein sequence ID" value="GIL74408.1"/>
    <property type="molecule type" value="Genomic_DNA"/>
</dbReference>
<feature type="region of interest" description="Disordered" evidence="1">
    <location>
        <begin position="73"/>
        <end position="300"/>
    </location>
</feature>
<dbReference type="OrthoDB" id="2015333at2759"/>
<proteinExistence type="predicted"/>
<sequence>MSRDVWAERRELLEYVLKEHARRGGRVVAAPQAVLYEPRVLDQLNITTLIKQLQHGGTLELARIMLPASPLSANSRDPGDLVPANSRRPSGSVAGSSENPFAQQQATLSASASMGSLGGGGGGNGGGGGENPFSQQPTGLRHAPHIPADNPFSLTGGSGGGGGNGSGVSGGGGGGGLGTSGGGAANPFAKPPARPSNGSISATDSAIFGKKKAPLNGGGTGSVTVGSSSEPPVTTLSTATKLSYSTPVAASPQRNAAGLADGSSRRRMDVEGGAVGPRGEAADGDVAGALQPPRLDLPQLETGQTDDQLRNLAYLLFAAVAGGTGNPQHNALLPVMRQQLLIDEAHAADVSRVLRHLQPGGEPHLIDQPHPVFTGGGPEGGIDWRPSQRASLELLLRLISVVRPSDFEAVNPAKAFQGFLRWKDVTVAVLERQVATAVGAGWTGDNAQLKKILARMHGAARRADVRGEADYDDEEYGEATRVLSEVAGQLLAGCNTILKFPWAVRVRLCEILVTALFDSLEAGTYIDEAALVMQFLESVFFPALGLSPSTAQAVNAWVHFCMYVSTGCKEQRLVKQLKQHISKLATAAAEAPLRGSDPFGLALDGAPAPAEEISRDGALAAQVANHIVDWVYGRLCGYHVAFPKGENLAALLDVFVFACKSRGDGPQRLAELLVEAVCLSATSSFQQQMRARMDPGAPNEARLLEMASIAHDIHDADANIFCPALAPHMPAALAVAAVQMHILYGQHLVPWLGISKSISPAVLDVFRTANVLEQRLTGPITMAGGGGGSAAASGLHPPAVAEVVSSFRRWDLSNPLKAALLQWVGVQVSNTATWTARALQTEKWKPMGSGPDVAHTSSAAEVSRMTLEALDALYGMDVPMPAEVPQALLEGIDAVMRKYVTHVNEKLGALQRLIPPLPQPVRYKKDIVVKNEQAEREAGRNSVKGGKGKMAFLSSVPTVESSPDFTNISASLTPETLTAAACSLHFLYGRAEALVQVARERQLQSAAVHSLALPQPASTAGSAKCSPAKSEGSSSIGEAPEPLLHARTALMTGMQYACKFLATRVVFWDQRTPWLELLYRHHVTQPASRIDPVLEGLHMVLGATCPGLPDAVRTAFAKHLMVASVQAAERVLLDGGPCRWFMPADVQAIDQDMHKLRALFHADGDGLDRELIDSELERVRRLLPLMRVEVGPLMDMLKTARTHGTAQLMAPSGGPGNVYDESTILRVLVHRPERTGSKMLKSAYKLPKKAK</sequence>
<dbReference type="PROSITE" id="PS51258">
    <property type="entry name" value="MHD1"/>
    <property type="match status" value="1"/>
</dbReference>
<feature type="compositionally biased region" description="Polar residues" evidence="1">
    <location>
        <begin position="230"/>
        <end position="254"/>
    </location>
</feature>
<evidence type="ECO:0000256" key="1">
    <source>
        <dbReference type="SAM" id="MobiDB-lite"/>
    </source>
</evidence>
<dbReference type="InterPro" id="IPR057984">
    <property type="entry name" value="PATROL1_C"/>
</dbReference>
<feature type="compositionally biased region" description="Polar residues" evidence="1">
    <location>
        <begin position="87"/>
        <end position="101"/>
    </location>
</feature>
<dbReference type="InterPro" id="IPR014772">
    <property type="entry name" value="Munc13_dom-2"/>
</dbReference>
<keyword evidence="3" id="KW-1185">Reference proteome</keyword>
<evidence type="ECO:0000313" key="3">
    <source>
        <dbReference type="Proteomes" id="UP000747110"/>
    </source>
</evidence>
<dbReference type="PANTHER" id="PTHR31280">
    <property type="entry name" value="PROTEIN UNC-13 HOMOLOG"/>
    <property type="match status" value="1"/>
</dbReference>
<dbReference type="Proteomes" id="UP000747110">
    <property type="component" value="Unassembled WGS sequence"/>
</dbReference>
<evidence type="ECO:0000313" key="2">
    <source>
        <dbReference type="EMBL" id="GIL74408.1"/>
    </source>
</evidence>
<dbReference type="PROSITE" id="PS51259">
    <property type="entry name" value="MHD2"/>
    <property type="match status" value="1"/>
</dbReference>
<feature type="region of interest" description="Disordered" evidence="1">
    <location>
        <begin position="1017"/>
        <end position="1039"/>
    </location>
</feature>
<name>A0A8J4DBD1_9CHLO</name>
<gene>
    <name evidence="2" type="ORF">Vretifemale_4288</name>
</gene>